<keyword evidence="1" id="KW-0812">Transmembrane</keyword>
<feature type="transmembrane region" description="Helical" evidence="1">
    <location>
        <begin position="910"/>
        <end position="931"/>
    </location>
</feature>
<dbReference type="GO" id="GO:0005886">
    <property type="term" value="C:plasma membrane"/>
    <property type="evidence" value="ECO:0007669"/>
    <property type="project" value="TreeGrafter"/>
</dbReference>
<evidence type="ECO:0000256" key="1">
    <source>
        <dbReference type="SAM" id="Phobius"/>
    </source>
</evidence>
<protein>
    <submittedName>
        <fullName evidence="2">Multidrug efflux pump</fullName>
    </submittedName>
</protein>
<feature type="transmembrane region" description="Helical" evidence="1">
    <location>
        <begin position="985"/>
        <end position="1006"/>
    </location>
</feature>
<dbReference type="EMBL" id="QGHA01000018">
    <property type="protein sequence ID" value="PWK67652.1"/>
    <property type="molecule type" value="Genomic_DNA"/>
</dbReference>
<feature type="transmembrane region" description="Helical" evidence="1">
    <location>
        <begin position="884"/>
        <end position="904"/>
    </location>
</feature>
<feature type="transmembrane region" description="Helical" evidence="1">
    <location>
        <begin position="337"/>
        <end position="353"/>
    </location>
</feature>
<dbReference type="SUPFAM" id="SSF82714">
    <property type="entry name" value="Multidrug efflux transporter AcrB TolC docking domain, DN and DC subdomains"/>
    <property type="match status" value="2"/>
</dbReference>
<dbReference type="AlphaFoldDB" id="A0A316HBG8"/>
<sequence>MSLSSVSIKRPVLATVMSVVIVVFGIIGYKFLGVRDFPSVDPPIISVSTSYSGANADVIESQITEPLEKAINGVPGIRNISSTSSVGSSNITVEFDLDADLETAANDVRDKVGQAQRQLPQDINAPPVVTKADASADQIITLTVSSNTRNINQLDDYAENVLLEGLQTIPGVSTINVQGQRQYAMRLWIDPTKLSAQGLTATDIGAALAKENVELPAGKIEGNNTEVTIRALGKLSTEQDFNNLILRTDSNRVIRLRDVGYAVLGSANEETIFKESGVPMVALAIVPQPGANYVQIAKDFYARLAQIKKDLPPDISVKVALDNTRFINQSISEVEETLIVAFVLVVIIIYLFFRDWLIAFRPLIDIPVSLIGAFFIMYIFGFSINILTLLGIVLATGLVVDDGIVVTENIYKKVEAGMAIRKAAFEGSAEIFFAVISTSVTLAAVFLPIVFLQGFTGRLFREFAVVVAGSVLISAFVSLSLTPMLNVKLIRKNQKKSKFYEKTEPFFVNMVKSYHESLVKFMKRKWVSFVILGASVIIIGVLINVIPSELAPLDDRSLLRYSVTGSEGATYEYMTRYMDKVANLVEDSIPEANINLEIVSPSFGGGGAANSGFGRVGLVAPDQRQRTQQELADWLNKKLRKMPDARAIVVQEQTISGGGSGSKTSLPVQYVIQNQDFEKIRKVLPQFFAEVSKSPVFSGTDVNLKFTKPELRVVTDRERARDLGVSVDDIAQTLQLYYSAGRLDYFLINGKQYQVIAQVDRANRDQPLDLKSVYVRSSKGTLVQLDNVVKTTEGATPPAIYHFNRYKSATVSAGLAPGYTVGDGIKEMDRIAKGLLDDTFSTALSGPSRDYAEGSSNILFAFGFALLLIYLVLAAQFESFIDPFIVMLTVPLAISGAFLSLWLFNQTLNIFSEIGIITLVGLVTKNGILIVEFANQRMEQGVAKYEAVIEAATARLRPILMTSLAVVLGAVPIAFALGAGAKSRVSLGIVIMGGMLFSLVLTLYIIPMMYMLMASKTRKDHDHDPEDMAAEAEMAEAARHPHINNHQEPKLIEKL</sequence>
<dbReference type="Pfam" id="PF00873">
    <property type="entry name" value="ACR_tran"/>
    <property type="match status" value="1"/>
</dbReference>
<accession>A0A316HBG8</accession>
<dbReference type="Gene3D" id="1.20.1640.10">
    <property type="entry name" value="Multidrug efflux transporter AcrB transmembrane domain"/>
    <property type="match status" value="2"/>
</dbReference>
<keyword evidence="3" id="KW-1185">Reference proteome</keyword>
<gene>
    <name evidence="2" type="ORF">LX99_04872</name>
</gene>
<comment type="caution">
    <text evidence="2">The sequence shown here is derived from an EMBL/GenBank/DDBJ whole genome shotgun (WGS) entry which is preliminary data.</text>
</comment>
<dbReference type="Gene3D" id="3.30.2090.10">
    <property type="entry name" value="Multidrug efflux transporter AcrB TolC docking domain, DN and DC subdomains"/>
    <property type="match status" value="2"/>
</dbReference>
<dbReference type="PRINTS" id="PR00702">
    <property type="entry name" value="ACRIFLAVINRP"/>
</dbReference>
<name>A0A316HBG8_9SPHI</name>
<dbReference type="FunFam" id="3.30.70.1430:FF:000001">
    <property type="entry name" value="Efflux pump membrane transporter"/>
    <property type="match status" value="1"/>
</dbReference>
<dbReference type="PANTHER" id="PTHR32063:SF28">
    <property type="entry name" value="BLR2861 PROTEIN"/>
    <property type="match status" value="1"/>
</dbReference>
<keyword evidence="1" id="KW-0472">Membrane</keyword>
<organism evidence="2 3">
    <name type="scientific">Mucilaginibacter oryzae</name>
    <dbReference type="NCBI Taxonomy" id="468058"/>
    <lineage>
        <taxon>Bacteria</taxon>
        <taxon>Pseudomonadati</taxon>
        <taxon>Bacteroidota</taxon>
        <taxon>Sphingobacteriia</taxon>
        <taxon>Sphingobacteriales</taxon>
        <taxon>Sphingobacteriaceae</taxon>
        <taxon>Mucilaginibacter</taxon>
    </lineage>
</organism>
<dbReference type="Gene3D" id="3.30.70.1320">
    <property type="entry name" value="Multidrug efflux transporter AcrB pore domain like"/>
    <property type="match status" value="1"/>
</dbReference>
<evidence type="ECO:0000313" key="3">
    <source>
        <dbReference type="Proteomes" id="UP000245678"/>
    </source>
</evidence>
<dbReference type="SUPFAM" id="SSF82866">
    <property type="entry name" value="Multidrug efflux transporter AcrB transmembrane domain"/>
    <property type="match status" value="2"/>
</dbReference>
<dbReference type="PANTHER" id="PTHR32063">
    <property type="match status" value="1"/>
</dbReference>
<dbReference type="Gene3D" id="3.30.70.1440">
    <property type="entry name" value="Multidrug efflux transporter AcrB pore domain"/>
    <property type="match status" value="1"/>
</dbReference>
<feature type="transmembrane region" description="Helical" evidence="1">
    <location>
        <begin position="431"/>
        <end position="451"/>
    </location>
</feature>
<evidence type="ECO:0000313" key="2">
    <source>
        <dbReference type="EMBL" id="PWK67652.1"/>
    </source>
</evidence>
<feature type="transmembrane region" description="Helical" evidence="1">
    <location>
        <begin position="526"/>
        <end position="546"/>
    </location>
</feature>
<dbReference type="Gene3D" id="3.30.70.1430">
    <property type="entry name" value="Multidrug efflux transporter AcrB pore domain"/>
    <property type="match status" value="2"/>
</dbReference>
<dbReference type="RefSeq" id="WP_109610661.1">
    <property type="nucleotide sequence ID" value="NZ_QGHA01000018.1"/>
</dbReference>
<feature type="transmembrane region" description="Helical" evidence="1">
    <location>
        <begin position="463"/>
        <end position="487"/>
    </location>
</feature>
<feature type="transmembrane region" description="Helical" evidence="1">
    <location>
        <begin position="959"/>
        <end position="979"/>
    </location>
</feature>
<feature type="transmembrane region" description="Helical" evidence="1">
    <location>
        <begin position="858"/>
        <end position="877"/>
    </location>
</feature>
<reference evidence="2 3" key="1">
    <citation type="submission" date="2018-05" db="EMBL/GenBank/DDBJ databases">
        <title>Genomic Encyclopedia of Archaeal and Bacterial Type Strains, Phase II (KMG-II): from individual species to whole genera.</title>
        <authorList>
            <person name="Goeker M."/>
        </authorList>
    </citation>
    <scope>NUCLEOTIDE SEQUENCE [LARGE SCALE GENOMIC DNA]</scope>
    <source>
        <strain evidence="2 3">DSM 19975</strain>
    </source>
</reference>
<dbReference type="GO" id="GO:0042910">
    <property type="term" value="F:xenobiotic transmembrane transporter activity"/>
    <property type="evidence" value="ECO:0007669"/>
    <property type="project" value="TreeGrafter"/>
</dbReference>
<dbReference type="InterPro" id="IPR027463">
    <property type="entry name" value="AcrB_DN_DC_subdom"/>
</dbReference>
<dbReference type="Proteomes" id="UP000245678">
    <property type="component" value="Unassembled WGS sequence"/>
</dbReference>
<feature type="transmembrane region" description="Helical" evidence="1">
    <location>
        <begin position="12"/>
        <end position="32"/>
    </location>
</feature>
<dbReference type="InterPro" id="IPR001036">
    <property type="entry name" value="Acrflvin-R"/>
</dbReference>
<keyword evidence="1" id="KW-1133">Transmembrane helix</keyword>
<dbReference type="SUPFAM" id="SSF82693">
    <property type="entry name" value="Multidrug efflux transporter AcrB pore domain, PN1, PN2, PC1 and PC2 subdomains"/>
    <property type="match status" value="3"/>
</dbReference>
<proteinExistence type="predicted"/>